<evidence type="ECO:0000256" key="4">
    <source>
        <dbReference type="PROSITE-ProRule" id="PRU00050"/>
    </source>
</evidence>
<comment type="caution">
    <text evidence="4">Lacks conserved residue(s) required for the propagation of feature annotation.</text>
</comment>
<reference evidence="6 7" key="1">
    <citation type="journal article" date="2019" name="Emerg. Microbes Infect.">
        <title>Comprehensive subspecies identification of 175 nontuberculous mycobacteria species based on 7547 genomic profiles.</title>
        <authorList>
            <person name="Matsumoto Y."/>
            <person name="Kinjo T."/>
            <person name="Motooka D."/>
            <person name="Nabeya D."/>
            <person name="Jung N."/>
            <person name="Uechi K."/>
            <person name="Horii T."/>
            <person name="Iida T."/>
            <person name="Fujita J."/>
            <person name="Nakamura S."/>
        </authorList>
    </citation>
    <scope>NUCLEOTIDE SEQUENCE [LARGE SCALE GENOMIC DNA]</scope>
    <source>
        <strain evidence="6 7">JCM 13392</strain>
    </source>
</reference>
<dbReference type="GO" id="GO:0000156">
    <property type="term" value="F:phosphorelay response regulator activity"/>
    <property type="evidence" value="ECO:0007669"/>
    <property type="project" value="InterPro"/>
</dbReference>
<dbReference type="PROSITE" id="PS50122">
    <property type="entry name" value="CHEB"/>
    <property type="match status" value="1"/>
</dbReference>
<proteinExistence type="predicted"/>
<gene>
    <name evidence="6" type="ORF">MMUR_43510</name>
</gene>
<dbReference type="SUPFAM" id="SSF52738">
    <property type="entry name" value="Methylesterase CheB, C-terminal domain"/>
    <property type="match status" value="1"/>
</dbReference>
<dbReference type="GO" id="GO:0005737">
    <property type="term" value="C:cytoplasm"/>
    <property type="evidence" value="ECO:0007669"/>
    <property type="project" value="InterPro"/>
</dbReference>
<organism evidence="6 7">
    <name type="scientific">Mycolicibacterium murale</name>
    <dbReference type="NCBI Taxonomy" id="182220"/>
    <lineage>
        <taxon>Bacteria</taxon>
        <taxon>Bacillati</taxon>
        <taxon>Actinomycetota</taxon>
        <taxon>Actinomycetes</taxon>
        <taxon>Mycobacteriales</taxon>
        <taxon>Mycobacteriaceae</taxon>
        <taxon>Mycolicibacterium</taxon>
    </lineage>
</organism>
<evidence type="ECO:0000313" key="7">
    <source>
        <dbReference type="Proteomes" id="UP000465241"/>
    </source>
</evidence>
<evidence type="ECO:0000313" key="6">
    <source>
        <dbReference type="EMBL" id="GFG60215.1"/>
    </source>
</evidence>
<comment type="caution">
    <text evidence="6">The sequence shown here is derived from an EMBL/GenBank/DDBJ whole genome shotgun (WGS) entry which is preliminary data.</text>
</comment>
<protein>
    <recommendedName>
        <fullName evidence="2">protein-glutamate methylesterase</fullName>
        <ecNumber evidence="2">3.1.1.61</ecNumber>
    </recommendedName>
</protein>
<dbReference type="GO" id="GO:0006935">
    <property type="term" value="P:chemotaxis"/>
    <property type="evidence" value="ECO:0007669"/>
    <property type="project" value="InterPro"/>
</dbReference>
<dbReference type="PANTHER" id="PTHR42872">
    <property type="entry name" value="PROTEIN-GLUTAMATE METHYLESTERASE/PROTEIN-GLUTAMINE GLUTAMINASE"/>
    <property type="match status" value="1"/>
</dbReference>
<keyword evidence="1" id="KW-0378">Hydrolase</keyword>
<dbReference type="InterPro" id="IPR000673">
    <property type="entry name" value="Sig_transdc_resp-reg_Me-estase"/>
</dbReference>
<comment type="catalytic activity">
    <reaction evidence="3">
        <text>[protein]-L-glutamate 5-O-methyl ester + H2O = L-glutamyl-[protein] + methanol + H(+)</text>
        <dbReference type="Rhea" id="RHEA:23236"/>
        <dbReference type="Rhea" id="RHEA-COMP:10208"/>
        <dbReference type="Rhea" id="RHEA-COMP:10311"/>
        <dbReference type="ChEBI" id="CHEBI:15377"/>
        <dbReference type="ChEBI" id="CHEBI:15378"/>
        <dbReference type="ChEBI" id="CHEBI:17790"/>
        <dbReference type="ChEBI" id="CHEBI:29973"/>
        <dbReference type="ChEBI" id="CHEBI:82795"/>
        <dbReference type="EC" id="3.1.1.61"/>
    </reaction>
</comment>
<evidence type="ECO:0000256" key="2">
    <source>
        <dbReference type="ARBA" id="ARBA00039140"/>
    </source>
</evidence>
<accession>A0A7I9WR31</accession>
<evidence type="ECO:0000256" key="3">
    <source>
        <dbReference type="ARBA" id="ARBA00048267"/>
    </source>
</evidence>
<dbReference type="EMBL" id="BLKT01000003">
    <property type="protein sequence ID" value="GFG60215.1"/>
    <property type="molecule type" value="Genomic_DNA"/>
</dbReference>
<dbReference type="GO" id="GO:0008984">
    <property type="term" value="F:protein-glutamate methylesterase activity"/>
    <property type="evidence" value="ECO:0007669"/>
    <property type="project" value="UniProtKB-EC"/>
</dbReference>
<dbReference type="Pfam" id="PF01339">
    <property type="entry name" value="CheB_methylest"/>
    <property type="match status" value="1"/>
</dbReference>
<sequence>MRPGHIHVAVPDHHLLADGDRVVLSQGPTENGHRPALNALFRSVAVAFAERSVGVLLSGVLDDGVPGLGAIRARGGVTAVQHPGDALFAAMPCHALEAGVVDHRVTAAGVGRLLAELAQRRVEVAPREPDRRMELENRIAMSSHYVEAAQANTLGKQSGFVCPDCNGSLMEVRGSGFRCRVGHVWTGEALAQARTDEVSRAMWIALRSLAEKAKLCRKLAAAVTPGALLDR</sequence>
<feature type="domain" description="CheB-type methylesterase" evidence="5">
    <location>
        <begin position="1"/>
        <end position="121"/>
    </location>
</feature>
<name>A0A7I9WR31_9MYCO</name>
<dbReference type="PANTHER" id="PTHR42872:SF6">
    <property type="entry name" value="PROTEIN-GLUTAMATE METHYLESTERASE_PROTEIN-GLUTAMINE GLUTAMINASE"/>
    <property type="match status" value="1"/>
</dbReference>
<evidence type="ECO:0000259" key="5">
    <source>
        <dbReference type="PROSITE" id="PS50122"/>
    </source>
</evidence>
<dbReference type="EC" id="3.1.1.61" evidence="2"/>
<keyword evidence="7" id="KW-1185">Reference proteome</keyword>
<evidence type="ECO:0000256" key="1">
    <source>
        <dbReference type="ARBA" id="ARBA00022801"/>
    </source>
</evidence>
<dbReference type="Gene3D" id="3.40.50.180">
    <property type="entry name" value="Methylesterase CheB, C-terminal domain"/>
    <property type="match status" value="1"/>
</dbReference>
<dbReference type="AlphaFoldDB" id="A0A7I9WR31"/>
<dbReference type="InterPro" id="IPR035909">
    <property type="entry name" value="CheB_C"/>
</dbReference>
<dbReference type="Proteomes" id="UP000465241">
    <property type="component" value="Unassembled WGS sequence"/>
</dbReference>